<protein>
    <submittedName>
        <fullName evidence="1">Uncharacterized protein</fullName>
    </submittedName>
</protein>
<sequence length="313" mass="35205">MCLMLTPHEPASTHLHSIPCAVENKPCQLLVYINDLAVSDGDGDSALMIVAIPKLPNKDEANGFQFGLVDASTNKMKSQRNEVARECKELLPWEAVRSNGFSSRSKGLSRALIVHKVGNYNISVAPSLTELQDMVDWDKFTKPKDFDKRFSTLSDKKLFPFECAYVVAQAVVNVENDGFGIVFRDPEFRYFPTSHEHASSRLKSYDAKCYLYNQGEMQAGYFPFRVEKNSFKASENRGKVTIRGVKTKNGLMAQSFVLSNSEFLDENMKKLSRECINSQDGSKLRIVYPEINSISYCPINSNAVNQNIQVNVK</sequence>
<proteinExistence type="predicted"/>
<accession>A0A7S3UYZ2</accession>
<organism evidence="1">
    <name type="scientific">Aplanochytrium stocchinoi</name>
    <dbReference type="NCBI Taxonomy" id="215587"/>
    <lineage>
        <taxon>Eukaryota</taxon>
        <taxon>Sar</taxon>
        <taxon>Stramenopiles</taxon>
        <taxon>Bigyra</taxon>
        <taxon>Labyrinthulomycetes</taxon>
        <taxon>Thraustochytrida</taxon>
        <taxon>Thraustochytriidae</taxon>
        <taxon>Aplanochytrium</taxon>
    </lineage>
</organism>
<gene>
    <name evidence="1" type="ORF">ASTO00021_LOCUS11681</name>
</gene>
<reference evidence="1" key="1">
    <citation type="submission" date="2021-01" db="EMBL/GenBank/DDBJ databases">
        <authorList>
            <person name="Corre E."/>
            <person name="Pelletier E."/>
            <person name="Niang G."/>
            <person name="Scheremetjew M."/>
            <person name="Finn R."/>
            <person name="Kale V."/>
            <person name="Holt S."/>
            <person name="Cochrane G."/>
            <person name="Meng A."/>
            <person name="Brown T."/>
            <person name="Cohen L."/>
        </authorList>
    </citation>
    <scope>NUCLEOTIDE SEQUENCE</scope>
    <source>
        <strain evidence="1">GSBS06</strain>
    </source>
</reference>
<name>A0A7S3UYZ2_9STRA</name>
<dbReference type="AlphaFoldDB" id="A0A7S3UYZ2"/>
<evidence type="ECO:0000313" key="1">
    <source>
        <dbReference type="EMBL" id="CAE0441549.1"/>
    </source>
</evidence>
<dbReference type="EMBL" id="HBIN01015399">
    <property type="protein sequence ID" value="CAE0441549.1"/>
    <property type="molecule type" value="Transcribed_RNA"/>
</dbReference>